<organism evidence="2 3">
    <name type="scientific">Euzebyella saccharophila</name>
    <dbReference type="NCBI Taxonomy" id="679664"/>
    <lineage>
        <taxon>Bacteria</taxon>
        <taxon>Pseudomonadati</taxon>
        <taxon>Bacteroidota</taxon>
        <taxon>Flavobacteriia</taxon>
        <taxon>Flavobacteriales</taxon>
        <taxon>Flavobacteriaceae</taxon>
        <taxon>Euzebyella</taxon>
    </lineage>
</organism>
<dbReference type="InterPro" id="IPR013783">
    <property type="entry name" value="Ig-like_fold"/>
</dbReference>
<dbReference type="Gene3D" id="2.60.40.10">
    <property type="entry name" value="Immunoglobulins"/>
    <property type="match status" value="2"/>
</dbReference>
<evidence type="ECO:0000259" key="1">
    <source>
        <dbReference type="PROSITE" id="PS50093"/>
    </source>
</evidence>
<dbReference type="NCBIfam" id="TIGR02167">
    <property type="entry name" value="Liste_lipo_26"/>
    <property type="match status" value="7"/>
</dbReference>
<dbReference type="SUPFAM" id="SSF49299">
    <property type="entry name" value="PKD domain"/>
    <property type="match status" value="2"/>
</dbReference>
<dbReference type="RefSeq" id="WP_192462628.1">
    <property type="nucleotide sequence ID" value="NZ_JACYFJ010000004.1"/>
</dbReference>
<accession>A0ABV8JKW4</accession>
<dbReference type="Proteomes" id="UP001595814">
    <property type="component" value="Unassembled WGS sequence"/>
</dbReference>
<evidence type="ECO:0000313" key="2">
    <source>
        <dbReference type="EMBL" id="MFC4094398.1"/>
    </source>
</evidence>
<dbReference type="InterPro" id="IPR005046">
    <property type="entry name" value="DUF285"/>
</dbReference>
<dbReference type="PROSITE" id="PS50093">
    <property type="entry name" value="PKD"/>
    <property type="match status" value="2"/>
</dbReference>
<dbReference type="CDD" id="cd00146">
    <property type="entry name" value="PKD"/>
    <property type="match status" value="2"/>
</dbReference>
<comment type="caution">
    <text evidence="2">The sequence shown here is derived from an EMBL/GenBank/DDBJ whole genome shotgun (WGS) entry which is preliminary data.</text>
</comment>
<feature type="domain" description="PKD" evidence="1">
    <location>
        <begin position="34"/>
        <end position="96"/>
    </location>
</feature>
<dbReference type="Pfam" id="PF13585">
    <property type="entry name" value="CHU_C"/>
    <property type="match status" value="1"/>
</dbReference>
<dbReference type="NCBIfam" id="TIGR04131">
    <property type="entry name" value="Bac_Flav_CTERM"/>
    <property type="match status" value="1"/>
</dbReference>
<feature type="domain" description="PKD" evidence="1">
    <location>
        <begin position="539"/>
        <end position="571"/>
    </location>
</feature>
<dbReference type="EMBL" id="JBHSAW010000001">
    <property type="protein sequence ID" value="MFC4094398.1"/>
    <property type="molecule type" value="Genomic_DNA"/>
</dbReference>
<proteinExistence type="predicted"/>
<keyword evidence="3" id="KW-1185">Reference proteome</keyword>
<evidence type="ECO:0000313" key="3">
    <source>
        <dbReference type="Proteomes" id="UP001595814"/>
    </source>
</evidence>
<dbReference type="InterPro" id="IPR000601">
    <property type="entry name" value="PKD_dom"/>
</dbReference>
<reference evidence="3" key="1">
    <citation type="journal article" date="2019" name="Int. J. Syst. Evol. Microbiol.">
        <title>The Global Catalogue of Microorganisms (GCM) 10K type strain sequencing project: providing services to taxonomists for standard genome sequencing and annotation.</title>
        <authorList>
            <consortium name="The Broad Institute Genomics Platform"/>
            <consortium name="The Broad Institute Genome Sequencing Center for Infectious Disease"/>
            <person name="Wu L."/>
            <person name="Ma J."/>
        </authorList>
    </citation>
    <scope>NUCLEOTIDE SEQUENCE [LARGE SCALE GENOMIC DNA]</scope>
    <source>
        <strain evidence="3">CECT 7477</strain>
    </source>
</reference>
<sequence length="1075" mass="120850">MKFYPNLFVVMGLFLSLFINTNGISYGQVPPQRPFISTWKTNNSGISSYNQITIPTFPGENYNYTVDWGDGTVTYGHTGDVTHTYSVPGSYQIRITGDFPRIYFKELINDIFTQKDTEKIQSIDQWGDIEWHSMDSAFSGCRNLDVKSTDIPNLNSVQSLERMFQSCSSLIGTAAFNNWDVSNVKKTSWMFFGATSFNKNISNWDVSNVYDISGMFNSAESFNQDISKWDVSQVTDMSGLFYSARAFNQDISQWNVSNVIDMGGMFSTATSFNQPIGIWDVSNVKNMSNMFSQATIFNQDISNWDVSNVTNMHSMFDGAESFNMPIGNWNVSNVKIMASMFSSASKFNQNLVNWDVSSVEQMYFMFAFTEAFDQDISTWDVSNVTYMDYMFAFAKSFNQPIGTWQVDQVIYMDYMFDNAISFDQPLGNWSVGNVGQLDGMFRNSGLSTENYDQTLTGWSKLPLLQNGITFDAGTSQYCMSENARQMIIDTYGWTINDSGKTQNCSDDEAFISIWKTDNPGTSNDNQIKIPVNINYTYDYKIDWGDGNMDYGVNGTITHTYAQPGTYSIKITGQFPSIPFVNSGDKDKILSIDQWGAIKWSSMEGAFEGCSNLDVIAKDSPDFTNTISLNSMFKDCISLEGNESFNGWNLSNITSIKSMFSGAIKFNQSLENWDVSNVIDMSGTFGWATHFNQPLDKWNVTNVKAMFAMFFAAESFNQDLSSWNVSNVRSMDSMFDSASSFDQNLGSWNPQNLTNATLMFNRAGLSRENYDSLLIGWNGNQLMKNVKFDAGYSQYCAGENARQNLINSYGWNITDSGSKKIEIDKIALQSVDGGYLLPTITGTNLSGNEKYYTGPKGTGEVFEAGAKVLFSDFEKSPVILYIYDSEGEGKSVCSGELSFELAFESSCNNFKADVLSQQVSCTKFLLPELSTGNKYYTGPNATGMELKANDWIYTSKEIYIYKGSGNCYDESIFTITINPSLCKTPIDFCTLTFSTFITPNGDSKNDSFKVLQNSCGKTGKLSIVDRFGRLIYQTRNINEGWDGFHSSKYLPEADYWYQFIDDETGKVYTGHFTLLR</sequence>
<name>A0ABV8JKW4_9FLAO</name>
<gene>
    <name evidence="2" type="ORF">ACFOUT_00830</name>
</gene>
<dbReference type="InterPro" id="IPR035986">
    <property type="entry name" value="PKD_dom_sf"/>
</dbReference>
<dbReference type="Pfam" id="PF03382">
    <property type="entry name" value="DUF285"/>
    <property type="match status" value="3"/>
</dbReference>
<dbReference type="InterPro" id="IPR011889">
    <property type="entry name" value="Liste_lipo_26"/>
</dbReference>
<dbReference type="InterPro" id="IPR026341">
    <property type="entry name" value="T9SS_type_B"/>
</dbReference>
<protein>
    <submittedName>
        <fullName evidence="2">BspA family leucine-rich repeat surface protein</fullName>
    </submittedName>
</protein>